<feature type="signal peptide" evidence="10">
    <location>
        <begin position="1"/>
        <end position="19"/>
    </location>
</feature>
<dbReference type="EMBL" id="JAACJJ010000031">
    <property type="protein sequence ID" value="KAF5318025.1"/>
    <property type="molecule type" value="Genomic_DNA"/>
</dbReference>
<dbReference type="SMART" id="SM00633">
    <property type="entry name" value="Glyco_10"/>
    <property type="match status" value="1"/>
</dbReference>
<evidence type="ECO:0000256" key="5">
    <source>
        <dbReference type="ARBA" id="ARBA00023295"/>
    </source>
</evidence>
<organism evidence="13 14">
    <name type="scientific">Psilocybe cf. subviscida</name>
    <dbReference type="NCBI Taxonomy" id="2480587"/>
    <lineage>
        <taxon>Eukaryota</taxon>
        <taxon>Fungi</taxon>
        <taxon>Dikarya</taxon>
        <taxon>Basidiomycota</taxon>
        <taxon>Agaricomycotina</taxon>
        <taxon>Agaricomycetes</taxon>
        <taxon>Agaricomycetidae</taxon>
        <taxon>Agaricales</taxon>
        <taxon>Agaricineae</taxon>
        <taxon>Strophariaceae</taxon>
        <taxon>Psilocybe</taxon>
    </lineage>
</organism>
<evidence type="ECO:0000313" key="14">
    <source>
        <dbReference type="Proteomes" id="UP000567179"/>
    </source>
</evidence>
<name>A0A8H5EZ80_9AGAR</name>
<dbReference type="PRINTS" id="PR00134">
    <property type="entry name" value="GLHYDRLASE10"/>
</dbReference>
<accession>A0A8H5EZ80</accession>
<dbReference type="GO" id="GO:0000272">
    <property type="term" value="P:polysaccharide catabolic process"/>
    <property type="evidence" value="ECO:0007669"/>
    <property type="project" value="UniProtKB-KW"/>
</dbReference>
<dbReference type="PROSITE" id="PS51164">
    <property type="entry name" value="CBM1_2"/>
    <property type="match status" value="1"/>
</dbReference>
<dbReference type="SUPFAM" id="SSF57180">
    <property type="entry name" value="Cellulose-binding domain"/>
    <property type="match status" value="1"/>
</dbReference>
<dbReference type="PANTHER" id="PTHR31490:SF76">
    <property type="entry name" value="ENDO-1,4-BETA-XYLANASE C"/>
    <property type="match status" value="1"/>
</dbReference>
<feature type="active site" description="Nucleophile" evidence="7">
    <location>
        <position position="324"/>
    </location>
</feature>
<sequence length="388" mass="41249">MSKLLAFVTLAVFAQQAAAAVPVWGQCGGQGWTGGTDCESGTTCVYSNAWYSQCLPGSGGGGSTTTRPTTTPTSSVPQPTGSSTPAGTLNAKFVARGKKFWGTCADPGTLSKTNNANIIKTEFGQVTPENSMKWDATEPSRGQFTFSNADNLVNWAVSNGKLIRGHTLVWHAQLPDWVKNVNDRSTLTTIIQNHVSGVAGRFKGKIYDSIRRMQWDVVNECLNEDGSLRSSVFYNVLGESFVTVAFQAAKQADPSAVLYINDYNLDSPNAKSRGMVALVKRINANSRIIEAVGTQMHLQANASGGVQSVLELLATTGLPVAITELDIVNAASNDYVAVAKACLAVSACVGITSWGVSDADSWISSSNPLLFDRNYQKKAAYNALISAL</sequence>
<dbReference type="InterPro" id="IPR031158">
    <property type="entry name" value="GH10_AS"/>
</dbReference>
<keyword evidence="5 8" id="KW-0326">Glycosidase</keyword>
<dbReference type="Proteomes" id="UP000567179">
    <property type="component" value="Unassembled WGS sequence"/>
</dbReference>
<dbReference type="EC" id="3.2.1.8" evidence="8"/>
<keyword evidence="6 8" id="KW-0624">Polysaccharide degradation</keyword>
<dbReference type="InterPro" id="IPR001000">
    <property type="entry name" value="GH10_dom"/>
</dbReference>
<comment type="catalytic activity">
    <reaction evidence="8">
        <text>Endohydrolysis of (1-&gt;4)-beta-D-xylosidic linkages in xylans.</text>
        <dbReference type="EC" id="3.2.1.8"/>
    </reaction>
</comment>
<reference evidence="13 14" key="1">
    <citation type="journal article" date="2020" name="ISME J.">
        <title>Uncovering the hidden diversity of litter-decomposition mechanisms in mushroom-forming fungi.</title>
        <authorList>
            <person name="Floudas D."/>
            <person name="Bentzer J."/>
            <person name="Ahren D."/>
            <person name="Johansson T."/>
            <person name="Persson P."/>
            <person name="Tunlid A."/>
        </authorList>
    </citation>
    <scope>NUCLEOTIDE SEQUENCE [LARGE SCALE GENOMIC DNA]</scope>
    <source>
        <strain evidence="13 14">CBS 101986</strain>
    </source>
</reference>
<evidence type="ECO:0000256" key="8">
    <source>
        <dbReference type="RuleBase" id="RU361174"/>
    </source>
</evidence>
<feature type="domain" description="CBM1" evidence="11">
    <location>
        <begin position="19"/>
        <end position="55"/>
    </location>
</feature>
<comment type="caution">
    <text evidence="13">The sequence shown here is derived from an EMBL/GenBank/DDBJ whole genome shotgun (WGS) entry which is preliminary data.</text>
</comment>
<feature type="chain" id="PRO_5034803312" description="Beta-xylanase" evidence="10">
    <location>
        <begin position="20"/>
        <end position="388"/>
    </location>
</feature>
<dbReference type="InterPro" id="IPR035971">
    <property type="entry name" value="CBD_sf"/>
</dbReference>
<dbReference type="InterPro" id="IPR017853">
    <property type="entry name" value="GH"/>
</dbReference>
<dbReference type="SUPFAM" id="SSF51445">
    <property type="entry name" value="(Trans)glycosidases"/>
    <property type="match status" value="1"/>
</dbReference>
<dbReference type="Pfam" id="PF00331">
    <property type="entry name" value="Glyco_hydro_10"/>
    <property type="match status" value="1"/>
</dbReference>
<dbReference type="PANTHER" id="PTHR31490">
    <property type="entry name" value="GLYCOSYL HYDROLASE"/>
    <property type="match status" value="1"/>
</dbReference>
<feature type="domain" description="GH10" evidence="12">
    <location>
        <begin position="104"/>
        <end position="387"/>
    </location>
</feature>
<comment type="similarity">
    <text evidence="1 8">Belongs to the glycosyl hydrolase 10 (cellulase F) family.</text>
</comment>
<evidence type="ECO:0000256" key="7">
    <source>
        <dbReference type="PROSITE-ProRule" id="PRU10061"/>
    </source>
</evidence>
<feature type="compositionally biased region" description="Low complexity" evidence="9">
    <location>
        <begin position="64"/>
        <end position="85"/>
    </location>
</feature>
<dbReference type="Pfam" id="PF00734">
    <property type="entry name" value="CBM_1"/>
    <property type="match status" value="1"/>
</dbReference>
<dbReference type="SMART" id="SM00236">
    <property type="entry name" value="fCBD"/>
    <property type="match status" value="1"/>
</dbReference>
<dbReference type="PROSITE" id="PS51760">
    <property type="entry name" value="GH10_2"/>
    <property type="match status" value="1"/>
</dbReference>
<keyword evidence="3 8" id="KW-0378">Hydrolase</keyword>
<dbReference type="Gene3D" id="3.20.20.80">
    <property type="entry name" value="Glycosidases"/>
    <property type="match status" value="1"/>
</dbReference>
<protein>
    <recommendedName>
        <fullName evidence="8">Beta-xylanase</fullName>
        <ecNumber evidence="8">3.2.1.8</ecNumber>
    </recommendedName>
</protein>
<dbReference type="PROSITE" id="PS00562">
    <property type="entry name" value="CBM1_1"/>
    <property type="match status" value="1"/>
</dbReference>
<evidence type="ECO:0000256" key="4">
    <source>
        <dbReference type="ARBA" id="ARBA00023277"/>
    </source>
</evidence>
<evidence type="ECO:0000256" key="6">
    <source>
        <dbReference type="ARBA" id="ARBA00023326"/>
    </source>
</evidence>
<dbReference type="OrthoDB" id="3055998at2759"/>
<gene>
    <name evidence="13" type="ORF">D9619_012023</name>
</gene>
<keyword evidence="4 8" id="KW-0119">Carbohydrate metabolism</keyword>
<feature type="region of interest" description="Disordered" evidence="9">
    <location>
        <begin position="58"/>
        <end position="87"/>
    </location>
</feature>
<evidence type="ECO:0000259" key="12">
    <source>
        <dbReference type="PROSITE" id="PS51760"/>
    </source>
</evidence>
<evidence type="ECO:0000259" key="11">
    <source>
        <dbReference type="PROSITE" id="PS51164"/>
    </source>
</evidence>
<dbReference type="GO" id="GO:0030248">
    <property type="term" value="F:cellulose binding"/>
    <property type="evidence" value="ECO:0007669"/>
    <property type="project" value="InterPro"/>
</dbReference>
<dbReference type="GO" id="GO:0005576">
    <property type="term" value="C:extracellular region"/>
    <property type="evidence" value="ECO:0007669"/>
    <property type="project" value="InterPro"/>
</dbReference>
<keyword evidence="2 10" id="KW-0732">Signal</keyword>
<keyword evidence="14" id="KW-1185">Reference proteome</keyword>
<dbReference type="AlphaFoldDB" id="A0A8H5EZ80"/>
<dbReference type="InterPro" id="IPR044846">
    <property type="entry name" value="GH10"/>
</dbReference>
<evidence type="ECO:0000256" key="9">
    <source>
        <dbReference type="SAM" id="MobiDB-lite"/>
    </source>
</evidence>
<evidence type="ECO:0000256" key="10">
    <source>
        <dbReference type="SAM" id="SignalP"/>
    </source>
</evidence>
<dbReference type="GO" id="GO:0031176">
    <property type="term" value="F:endo-1,4-beta-xylanase activity"/>
    <property type="evidence" value="ECO:0007669"/>
    <property type="project" value="UniProtKB-EC"/>
</dbReference>
<evidence type="ECO:0000256" key="2">
    <source>
        <dbReference type="ARBA" id="ARBA00022729"/>
    </source>
</evidence>
<evidence type="ECO:0000256" key="1">
    <source>
        <dbReference type="ARBA" id="ARBA00007495"/>
    </source>
</evidence>
<dbReference type="InterPro" id="IPR000254">
    <property type="entry name" value="CBD"/>
</dbReference>
<evidence type="ECO:0000256" key="3">
    <source>
        <dbReference type="ARBA" id="ARBA00022801"/>
    </source>
</evidence>
<proteinExistence type="inferred from homology"/>
<dbReference type="PROSITE" id="PS00591">
    <property type="entry name" value="GH10_1"/>
    <property type="match status" value="1"/>
</dbReference>
<evidence type="ECO:0000313" key="13">
    <source>
        <dbReference type="EMBL" id="KAF5318025.1"/>
    </source>
</evidence>